<dbReference type="Pfam" id="PF13085">
    <property type="entry name" value="Fer2_3"/>
    <property type="match status" value="1"/>
</dbReference>
<dbReference type="Gene3D" id="1.10.1060.10">
    <property type="entry name" value="Alpha-helical ferredoxin"/>
    <property type="match status" value="1"/>
</dbReference>
<dbReference type="InterPro" id="IPR050573">
    <property type="entry name" value="SDH/FRD_Iron-Sulfur"/>
</dbReference>
<comment type="caution">
    <text evidence="2">The sequence shown here is derived from an EMBL/GenBank/DDBJ whole genome shotgun (WGS) entry which is preliminary data.</text>
</comment>
<dbReference type="GO" id="GO:0009060">
    <property type="term" value="P:aerobic respiration"/>
    <property type="evidence" value="ECO:0007669"/>
    <property type="project" value="TreeGrafter"/>
</dbReference>
<dbReference type="OrthoDB" id="1696654at2759"/>
<gene>
    <name evidence="2" type="primary">Sdhb</name>
    <name evidence="2" type="ORF">PYCJOC_R06897</name>
</gene>
<dbReference type="PANTHER" id="PTHR11921">
    <property type="entry name" value="SUCCINATE DEHYDROGENASE IRON-SULFUR PROTEIN"/>
    <property type="match status" value="1"/>
</dbReference>
<dbReference type="InterPro" id="IPR017896">
    <property type="entry name" value="4Fe4S_Fe-S-bd"/>
</dbReference>
<dbReference type="GO" id="GO:0051536">
    <property type="term" value="F:iron-sulfur cluster binding"/>
    <property type="evidence" value="ECO:0007669"/>
    <property type="project" value="InterPro"/>
</dbReference>
<dbReference type="GO" id="GO:0009055">
    <property type="term" value="F:electron transfer activity"/>
    <property type="evidence" value="ECO:0007669"/>
    <property type="project" value="InterPro"/>
</dbReference>
<dbReference type="EMBL" id="VWYP01011485">
    <property type="protein sequence ID" value="NXR75171.1"/>
    <property type="molecule type" value="Genomic_DNA"/>
</dbReference>
<dbReference type="GO" id="GO:0022904">
    <property type="term" value="P:respiratory electron transport chain"/>
    <property type="evidence" value="ECO:0007669"/>
    <property type="project" value="TreeGrafter"/>
</dbReference>
<dbReference type="GO" id="GO:0031966">
    <property type="term" value="C:mitochondrial membrane"/>
    <property type="evidence" value="ECO:0007669"/>
    <property type="project" value="TreeGrafter"/>
</dbReference>
<dbReference type="InterPro" id="IPR012675">
    <property type="entry name" value="Beta-grasp_dom_sf"/>
</dbReference>
<dbReference type="SUPFAM" id="SSF54292">
    <property type="entry name" value="2Fe-2S ferredoxin-like"/>
    <property type="match status" value="1"/>
</dbReference>
<dbReference type="Gene3D" id="3.10.20.30">
    <property type="match status" value="1"/>
</dbReference>
<keyword evidence="3" id="KW-1185">Reference proteome</keyword>
<dbReference type="Proteomes" id="UP000535705">
    <property type="component" value="Unassembled WGS sequence"/>
</dbReference>
<accession>A0A7L2NS60</accession>
<dbReference type="InterPro" id="IPR009051">
    <property type="entry name" value="Helical_ferredxn"/>
</dbReference>
<organism evidence="2 3">
    <name type="scientific">Pycnonotus jocosus</name>
    <name type="common">Red-whiskered bulbul</name>
    <name type="synonym">Lanius jocosus</name>
    <dbReference type="NCBI Taxonomy" id="182897"/>
    <lineage>
        <taxon>Eukaryota</taxon>
        <taxon>Metazoa</taxon>
        <taxon>Chordata</taxon>
        <taxon>Craniata</taxon>
        <taxon>Vertebrata</taxon>
        <taxon>Euteleostomi</taxon>
        <taxon>Archelosauria</taxon>
        <taxon>Archosauria</taxon>
        <taxon>Dinosauria</taxon>
        <taxon>Saurischia</taxon>
        <taxon>Theropoda</taxon>
        <taxon>Coelurosauria</taxon>
        <taxon>Aves</taxon>
        <taxon>Neognathae</taxon>
        <taxon>Neoaves</taxon>
        <taxon>Telluraves</taxon>
        <taxon>Australaves</taxon>
        <taxon>Passeriformes</taxon>
        <taxon>Sylvioidea</taxon>
        <taxon>Pycnonotidae</taxon>
        <taxon>Pycnonotus</taxon>
    </lineage>
</organism>
<dbReference type="InterPro" id="IPR036010">
    <property type="entry name" value="2Fe-2S_ferredoxin-like_sf"/>
</dbReference>
<name>A0A7L2NS60_PYCJO</name>
<evidence type="ECO:0000313" key="2">
    <source>
        <dbReference type="EMBL" id="NXR75171.1"/>
    </source>
</evidence>
<feature type="domain" description="4Fe-4S ferredoxin-type" evidence="1">
    <location>
        <begin position="79"/>
        <end position="109"/>
    </location>
</feature>
<sequence length="117" mass="12411">GICGSCAMNIGGGNTLACIKKIDSDLSKVTKIYPLPHMYVVKDLVPVTALPHTGGLELLHGTEGDPLCHQPCGDSLPCPLPSQDGLYECILCACCSTSCPSYWWNGDKYLGPAVLMQ</sequence>
<feature type="non-terminal residue" evidence="2">
    <location>
        <position position="1"/>
    </location>
</feature>
<evidence type="ECO:0000259" key="1">
    <source>
        <dbReference type="PROSITE" id="PS51379"/>
    </source>
</evidence>
<reference evidence="2 3" key="1">
    <citation type="submission" date="2019-09" db="EMBL/GenBank/DDBJ databases">
        <title>Bird 10,000 Genomes (B10K) Project - Family phase.</title>
        <authorList>
            <person name="Zhang G."/>
        </authorList>
    </citation>
    <scope>NUCLEOTIDE SEQUENCE [LARGE SCALE GENOMIC DNA]</scope>
    <source>
        <strain evidence="2">B10K-DU-002-42</strain>
        <tissue evidence="2">Muscle</tissue>
    </source>
</reference>
<dbReference type="PROSITE" id="PS00198">
    <property type="entry name" value="4FE4S_FER_1"/>
    <property type="match status" value="1"/>
</dbReference>
<evidence type="ECO:0000313" key="3">
    <source>
        <dbReference type="Proteomes" id="UP000535705"/>
    </source>
</evidence>
<dbReference type="PANTHER" id="PTHR11921:SF29">
    <property type="entry name" value="SUCCINATE DEHYDROGENASE [UBIQUINONE] IRON-SULFUR SUBUNIT, MITOCHONDRIAL"/>
    <property type="match status" value="1"/>
</dbReference>
<dbReference type="InterPro" id="IPR017900">
    <property type="entry name" value="4Fe4S_Fe_S_CS"/>
</dbReference>
<dbReference type="AlphaFoldDB" id="A0A7L2NS60"/>
<dbReference type="PROSITE" id="PS51379">
    <property type="entry name" value="4FE4S_FER_2"/>
    <property type="match status" value="1"/>
</dbReference>
<protein>
    <submittedName>
        <fullName evidence="2">SDHB dehydrogenase</fullName>
    </submittedName>
</protein>
<proteinExistence type="predicted"/>
<dbReference type="InterPro" id="IPR025192">
    <property type="entry name" value="Succ_DH/fum_Rdtase_N"/>
</dbReference>
<feature type="non-terminal residue" evidence="2">
    <location>
        <position position="117"/>
    </location>
</feature>
<dbReference type="SUPFAM" id="SSF46548">
    <property type="entry name" value="alpha-helical ferredoxin"/>
    <property type="match status" value="1"/>
</dbReference>